<sequence length="111" mass="12632">MPMSEFLKNLPCTNEANFSNANKDVHRIVREKPKVIRNVAHTADEKKIICDKKPFLLQFLQVQWSTYAASSTANNANKRNGRAERKRTSEPSTGEENDAAVATQTKSRRRE</sequence>
<reference evidence="3 4" key="1">
    <citation type="submission" date="2014-11" db="EMBL/GenBank/DDBJ databases">
        <title>Genetic blueprint of the zoonotic pathogen Toxocara canis.</title>
        <authorList>
            <person name="Zhu X.-Q."/>
            <person name="Korhonen P.K."/>
            <person name="Cai H."/>
            <person name="Young N.D."/>
            <person name="Nejsum P."/>
            <person name="von Samson-Himmelstjerna G."/>
            <person name="Boag P.R."/>
            <person name="Tan P."/>
            <person name="Li Q."/>
            <person name="Min J."/>
            <person name="Yang Y."/>
            <person name="Wang X."/>
            <person name="Fang X."/>
            <person name="Hall R.S."/>
            <person name="Hofmann A."/>
            <person name="Sternberg P.W."/>
            <person name="Jex A.R."/>
            <person name="Gasser R.B."/>
        </authorList>
    </citation>
    <scope>NUCLEOTIDE SEQUENCE [LARGE SCALE GENOMIC DNA]</scope>
    <source>
        <strain evidence="3">PN_DK_2014</strain>
    </source>
</reference>
<comment type="caution">
    <text evidence="3">The sequence shown here is derived from an EMBL/GenBank/DDBJ whole genome shotgun (WGS) entry which is preliminary data.</text>
</comment>
<gene>
    <name evidence="3" type="ORF">Tcan_03233</name>
</gene>
<feature type="domain" description="DET1- and DDB1-associated protein 1" evidence="2">
    <location>
        <begin position="5"/>
        <end position="65"/>
    </location>
</feature>
<dbReference type="EMBL" id="JPKZ01000420">
    <property type="protein sequence ID" value="KHN87529.1"/>
    <property type="molecule type" value="Genomic_DNA"/>
</dbReference>
<protein>
    <recommendedName>
        <fullName evidence="2">DET1- and DDB1-associated protein 1 domain-containing protein</fullName>
    </recommendedName>
</protein>
<accession>A0A0B2W1K0</accession>
<dbReference type="Pfam" id="PF10172">
    <property type="entry name" value="DDA1"/>
    <property type="match status" value="1"/>
</dbReference>
<dbReference type="AlphaFoldDB" id="A0A0B2W1K0"/>
<evidence type="ECO:0000259" key="2">
    <source>
        <dbReference type="Pfam" id="PF10172"/>
    </source>
</evidence>
<evidence type="ECO:0000313" key="4">
    <source>
        <dbReference type="Proteomes" id="UP000031036"/>
    </source>
</evidence>
<keyword evidence="4" id="KW-1185">Reference proteome</keyword>
<organism evidence="3 4">
    <name type="scientific">Toxocara canis</name>
    <name type="common">Canine roundworm</name>
    <dbReference type="NCBI Taxonomy" id="6265"/>
    <lineage>
        <taxon>Eukaryota</taxon>
        <taxon>Metazoa</taxon>
        <taxon>Ecdysozoa</taxon>
        <taxon>Nematoda</taxon>
        <taxon>Chromadorea</taxon>
        <taxon>Rhabditida</taxon>
        <taxon>Spirurina</taxon>
        <taxon>Ascaridomorpha</taxon>
        <taxon>Ascaridoidea</taxon>
        <taxon>Toxocaridae</taxon>
        <taxon>Toxocara</taxon>
    </lineage>
</organism>
<feature type="region of interest" description="Disordered" evidence="1">
    <location>
        <begin position="70"/>
        <end position="111"/>
    </location>
</feature>
<dbReference type="InterPro" id="IPR018276">
    <property type="entry name" value="DDA1_dom"/>
</dbReference>
<evidence type="ECO:0000313" key="3">
    <source>
        <dbReference type="EMBL" id="KHN87529.1"/>
    </source>
</evidence>
<evidence type="ECO:0000256" key="1">
    <source>
        <dbReference type="SAM" id="MobiDB-lite"/>
    </source>
</evidence>
<proteinExistence type="predicted"/>
<name>A0A0B2W1K0_TOXCA</name>
<dbReference type="Proteomes" id="UP000031036">
    <property type="component" value="Unassembled WGS sequence"/>
</dbReference>
<dbReference type="OrthoDB" id="8598182at2759"/>
<dbReference type="OMA" id="IIFDMKP"/>